<dbReference type="InterPro" id="IPR036116">
    <property type="entry name" value="FN3_sf"/>
</dbReference>
<dbReference type="PANTHER" id="PTHR44170:SF6">
    <property type="entry name" value="CONTACTIN"/>
    <property type="match status" value="1"/>
</dbReference>
<keyword evidence="2" id="KW-1015">Disulfide bond</keyword>
<evidence type="ECO:0000259" key="5">
    <source>
        <dbReference type="PROSITE" id="PS50853"/>
    </source>
</evidence>
<feature type="domain" description="Ig-like" evidence="4">
    <location>
        <begin position="1541"/>
        <end position="1627"/>
    </location>
</feature>
<evidence type="ECO:0000256" key="1">
    <source>
        <dbReference type="ARBA" id="ARBA00022737"/>
    </source>
</evidence>
<organism evidence="6 7">
    <name type="scientific">Luteolibacter flavescens</name>
    <dbReference type="NCBI Taxonomy" id="1859460"/>
    <lineage>
        <taxon>Bacteria</taxon>
        <taxon>Pseudomonadati</taxon>
        <taxon>Verrucomicrobiota</taxon>
        <taxon>Verrucomicrobiia</taxon>
        <taxon>Verrucomicrobiales</taxon>
        <taxon>Verrucomicrobiaceae</taxon>
        <taxon>Luteolibacter</taxon>
    </lineage>
</organism>
<dbReference type="SUPFAM" id="SSF55486">
    <property type="entry name" value="Metalloproteases ('zincins'), catalytic domain"/>
    <property type="match status" value="1"/>
</dbReference>
<dbReference type="PANTHER" id="PTHR44170">
    <property type="entry name" value="PROTEIN SIDEKICK"/>
    <property type="match status" value="1"/>
</dbReference>
<dbReference type="Pfam" id="PF17957">
    <property type="entry name" value="Big_7"/>
    <property type="match status" value="1"/>
</dbReference>
<dbReference type="InterPro" id="IPR003961">
    <property type="entry name" value="FN3_dom"/>
</dbReference>
<protein>
    <submittedName>
        <fullName evidence="6">Ig-like domain-containing protein</fullName>
    </submittedName>
</protein>
<keyword evidence="1" id="KW-0677">Repeat</keyword>
<keyword evidence="7" id="KW-1185">Reference proteome</keyword>
<dbReference type="SUPFAM" id="SSF48726">
    <property type="entry name" value="Immunoglobulin"/>
    <property type="match status" value="2"/>
</dbReference>
<dbReference type="InterPro" id="IPR007110">
    <property type="entry name" value="Ig-like_dom"/>
</dbReference>
<comment type="caution">
    <text evidence="6">The sequence shown here is derived from an EMBL/GenBank/DDBJ whole genome shotgun (WGS) entry which is preliminary data.</text>
</comment>
<dbReference type="Gene3D" id="2.60.40.60">
    <property type="entry name" value="Cadherins"/>
    <property type="match status" value="1"/>
</dbReference>
<dbReference type="EMBL" id="JAPDDS010000002">
    <property type="protein sequence ID" value="MCW1883890.1"/>
    <property type="molecule type" value="Genomic_DNA"/>
</dbReference>
<reference evidence="6 7" key="1">
    <citation type="submission" date="2022-10" db="EMBL/GenBank/DDBJ databases">
        <title>Luteolibacter flavescens strain MCCC 1K03193, whole genome shotgun sequencing project.</title>
        <authorList>
            <person name="Zhao G."/>
            <person name="Shen L."/>
        </authorList>
    </citation>
    <scope>NUCLEOTIDE SEQUENCE [LARGE SCALE GENOMIC DNA]</scope>
    <source>
        <strain evidence="6 7">MCCC 1K03193</strain>
    </source>
</reference>
<dbReference type="PROSITE" id="PS50853">
    <property type="entry name" value="FN3"/>
    <property type="match status" value="2"/>
</dbReference>
<name>A0ABT3FK09_9BACT</name>
<dbReference type="InterPro" id="IPR036179">
    <property type="entry name" value="Ig-like_dom_sf"/>
</dbReference>
<dbReference type="InterPro" id="IPR013783">
    <property type="entry name" value="Ig-like_fold"/>
</dbReference>
<dbReference type="PROSITE" id="PS50835">
    <property type="entry name" value="IG_LIKE"/>
    <property type="match status" value="1"/>
</dbReference>
<dbReference type="InterPro" id="IPR015919">
    <property type="entry name" value="Cadherin-like_sf"/>
</dbReference>
<dbReference type="RefSeq" id="WP_264499851.1">
    <property type="nucleotide sequence ID" value="NZ_JAPDDS010000002.1"/>
</dbReference>
<dbReference type="CDD" id="cd11304">
    <property type="entry name" value="Cadherin_repeat"/>
    <property type="match status" value="1"/>
</dbReference>
<sequence>MDVTLNPYAVGLTLPGTSKRAWDAGYIQTFRDVRQDSPVRFELTDGAMAEGVVKILQAEDGIVSYVSGVLTAPEKGTFFLINPPEGGMAGKAVAVVEFPGSKTAYRVEPTGTGGEPELWKRRLDEVVCMRMEEADPEWLAEHSGCSCGKPHEIAPLRPDLAPNHVPEHNDEIISLQSYPGSPAVLLLDFAGGYTNGWGGVAYARPNVSNDVIKDIWKRVAEDYMPFNINVTTDINVYLAAPPASRQRCCYTTTPVTPAGVAYYGSWNWGNDTVCWSVYNVGKSAAEVGSHEIGHTLGLHHQGQTGGGEYYGGHGSGETGWAPIMGVGYYQPVTTWAKGEFANANQPQDQLLTITTANNNVTYRTDDTGDTLATSRYLEVNPDNTVSAEGVIERTADTDAFQFTTSGGAVNLRVDPVAPGDWGNLATMATLADASGTIIATHNSATSVSSTIATTLTAGTYTFRVTGTGKGDPLTNGFTSYGSLGYYAISGTVAGARQPSRLSVLERAANSTVVGTVAATNPNSSPLVYTITGGNTGGTFSISNTGVVTVANNALLDYHALASNPALYAAQFELFVNITNVNNSAYNETARRVVVAVQQRYAPAPGSLSAVLDSSLRVRLAWSGSLGATGYSLKRSTTPGGPYTTVATTTATTYSDGGLSHGVTYYYVVTAVNANGESNRSPEARALAMSASGGFETPVLSANTHRYRPEGNTGGWTFGGLAGNGSGILSNGSAFGNPVAPEGTQVAFIQGTGSITQTFSGFTPGTTYTLSYLSAQRSGNQQTWDVRLDNTVIQSGSGGGSSYTVRSVTFTATAGNHTVSFVGTNTNGGDNTVFLENVRILIASPAIPNFSFETPSVGSGSGAYTYTPAGGSWTFGGSPGNGSGIAANGSGFSSPAAPHGSQVAFIQSLGTLSQTLSGFTTGKTYTLSYHAAQRPGSFGGQTWDVKIGSTVIQSNGVGSNAFMVYTVNFTASAATQTLTFAGTNLLGGDRTVFIDNVTLTPSDALQPVAPVVAMTSPANQSSFAANAPVSFTASVTANGNTINAVQFFVGKTLIGQDSSSPYNCAWTEPVAGAHTVYARVLYNNGSTADSAPRAFAVSRPNQNLGFETPALGGSQHQYTPSGASWEFTNSGIASNGSAFGNAAAPEGSQAGFVQFKGTASQLITGFTPGTSYTISYSAAQRPGNVQTWDLKIDGAVIQSYSGGSSSYGSRTATFTATAGYHRLTFEGTNTNGGDNTVFIDNITFSPPLGTNPGPALAVTSSPATATDVTGSDVTFVAGFVTSVPTTYQWQKIVDGQVTDISGATSASLTLGNLQLTDAGAYRLRATTAAGVSVSGVSKLTVTTPPAAVGGVVTHHAAQTGLGNAARIFSATWDVQPGSLIATKAPSTTGSGNFTNSTNVLTDGSTGRSTYLSGGATPTQVSAGGSAGQSVTYNLGAAAGGYDLSKIVVHGSWPDAGRDQQAYTVTYATAANPTTFLPLASVNYNPENPAAVQCATRTTLVPSGASPLATGVAFVKFDFTTPSPENGWCGYTEIAVYGAPLAPAITMQTTPATAADVVGGQVTFSASITGAAPLAYQWQKVVSGVPTDISGATGATLTLTNLQTSDTASYRLKATNSHGTITSNSAALTVTAAPAAVGNVVASIAAQTGLGGNTTFTPSWKLAADGSIINGTVPTSAAGNFSLNPNGKTAADLTMVRSLAISPTIGTENSFNYLSAGNGNGAGSSVTYTLPASANGHTLTKIVVHGGWADAGRDQQAYTVSYSLVSSPGTFVTLRSVNHNPANPSGVQSATRSTLTPATGALATNVAAVKFDFTTPGSENGWVGYAQLAVHGTPTAPAAVNMGLTAIPGDSRAMLAWSSVATAESYSVKRSTVSGGPYTTVGSITGTEYIDTGLSNGTTYHYVVAAMTGGFETAISGEATVTPVQAGYDAWLSAHPSLAGADRSPDADPDHDGMPNGIEFLTGTSPASPSGTSAIASSVDASGNLVIRFQRVDAAKAYPVTVETTTDFVEPWASILIPNEASADPAVTVVENGDDPDDITVVIPANGATRKFARVRIAIPATP</sequence>
<feature type="domain" description="Fibronectin type-III" evidence="5">
    <location>
        <begin position="1834"/>
        <end position="1927"/>
    </location>
</feature>
<feature type="domain" description="Fibronectin type-III" evidence="5">
    <location>
        <begin position="603"/>
        <end position="690"/>
    </location>
</feature>
<feature type="domain" description="Cadherin" evidence="3">
    <location>
        <begin position="495"/>
        <end position="606"/>
    </location>
</feature>
<dbReference type="SMART" id="SM00409">
    <property type="entry name" value="IG"/>
    <property type="match status" value="2"/>
</dbReference>
<dbReference type="PROSITE" id="PS50268">
    <property type="entry name" value="CADHERIN_2"/>
    <property type="match status" value="1"/>
</dbReference>
<dbReference type="InterPro" id="IPR002126">
    <property type="entry name" value="Cadherin-like_dom"/>
</dbReference>
<gene>
    <name evidence="6" type="ORF">OKA04_04070</name>
</gene>
<proteinExistence type="predicted"/>
<accession>A0ABT3FK09</accession>
<dbReference type="Pfam" id="PF07679">
    <property type="entry name" value="I-set"/>
    <property type="match status" value="1"/>
</dbReference>
<evidence type="ECO:0000313" key="7">
    <source>
        <dbReference type="Proteomes" id="UP001207930"/>
    </source>
</evidence>
<dbReference type="Gene3D" id="2.60.40.10">
    <property type="entry name" value="Immunoglobulins"/>
    <property type="match status" value="5"/>
</dbReference>
<dbReference type="InterPro" id="IPR013098">
    <property type="entry name" value="Ig_I-set"/>
</dbReference>
<dbReference type="InterPro" id="IPR003599">
    <property type="entry name" value="Ig_sub"/>
</dbReference>
<evidence type="ECO:0000256" key="2">
    <source>
        <dbReference type="ARBA" id="ARBA00023157"/>
    </source>
</evidence>
<dbReference type="Gene3D" id="2.60.120.380">
    <property type="match status" value="1"/>
</dbReference>
<evidence type="ECO:0000259" key="3">
    <source>
        <dbReference type="PROSITE" id="PS50268"/>
    </source>
</evidence>
<dbReference type="SUPFAM" id="SSF49265">
    <property type="entry name" value="Fibronectin type III"/>
    <property type="match status" value="2"/>
</dbReference>
<dbReference type="SMART" id="SM00060">
    <property type="entry name" value="FN3"/>
    <property type="match status" value="2"/>
</dbReference>
<evidence type="ECO:0000313" key="6">
    <source>
        <dbReference type="EMBL" id="MCW1883890.1"/>
    </source>
</evidence>
<evidence type="ECO:0000259" key="4">
    <source>
        <dbReference type="PROSITE" id="PS50835"/>
    </source>
</evidence>
<dbReference type="Proteomes" id="UP001207930">
    <property type="component" value="Unassembled WGS sequence"/>
</dbReference>
<dbReference type="CDD" id="cd00063">
    <property type="entry name" value="FN3"/>
    <property type="match status" value="1"/>
</dbReference>
<dbReference type="SUPFAM" id="SSF49313">
    <property type="entry name" value="Cadherin-like"/>
    <property type="match status" value="1"/>
</dbReference>